<proteinExistence type="predicted"/>
<protein>
    <submittedName>
        <fullName evidence="2">U1764w</fullName>
    </submittedName>
</protein>
<dbReference type="InterPro" id="IPR014748">
    <property type="entry name" value="Enoyl-CoA_hydra_C"/>
</dbReference>
<sequence length="110" mass="12844">MSHSSRRKPNVSAWSQPASTITEILPTTRPSRREPYAGRSKTRSAWTKYSLNYWYRIFDPAFETLLDLERIRFSGSNVAEGLVVHRRKLLTLFVANTKYPWRHFGSARRG</sequence>
<reference evidence="2" key="1">
    <citation type="submission" date="1994-09" db="EMBL/GenBank/DDBJ databases">
        <authorList>
            <person name="Robison K."/>
        </authorList>
    </citation>
    <scope>NUCLEOTIDE SEQUENCE</scope>
</reference>
<organism evidence="2">
    <name type="scientific">Mycobacterium leprae</name>
    <dbReference type="NCBI Taxonomy" id="1769"/>
    <lineage>
        <taxon>Bacteria</taxon>
        <taxon>Bacillati</taxon>
        <taxon>Actinomycetota</taxon>
        <taxon>Actinomycetes</taxon>
        <taxon>Mycobacteriales</taxon>
        <taxon>Mycobacteriaceae</taxon>
        <taxon>Mycobacterium</taxon>
    </lineage>
</organism>
<accession>Q50006</accession>
<reference evidence="2" key="2">
    <citation type="submission" date="1995-04" db="EMBL/GenBank/DDBJ databases">
        <authorList>
            <person name="Smith D.R."/>
        </authorList>
    </citation>
    <scope>NUCLEOTIDE SEQUENCE</scope>
</reference>
<dbReference type="EMBL" id="U15181">
    <property type="protein sequence ID" value="AAA62924.1"/>
    <property type="molecule type" value="Genomic_DNA"/>
</dbReference>
<name>Q50006_MYCLR</name>
<dbReference type="AlphaFoldDB" id="Q50006"/>
<feature type="compositionally biased region" description="Polar residues" evidence="1">
    <location>
        <begin position="12"/>
        <end position="22"/>
    </location>
</feature>
<evidence type="ECO:0000313" key="2">
    <source>
        <dbReference type="EMBL" id="AAA62924.1"/>
    </source>
</evidence>
<evidence type="ECO:0000256" key="1">
    <source>
        <dbReference type="SAM" id="MobiDB-lite"/>
    </source>
</evidence>
<feature type="region of interest" description="Disordered" evidence="1">
    <location>
        <begin position="1"/>
        <end position="40"/>
    </location>
</feature>
<dbReference type="Gene3D" id="1.10.12.10">
    <property type="entry name" value="Lyase 2-enoyl-coa Hydratase, Chain A, domain 2"/>
    <property type="match status" value="1"/>
</dbReference>